<dbReference type="Pfam" id="PF23958">
    <property type="entry name" value="DUF7287"/>
    <property type="match status" value="1"/>
</dbReference>
<dbReference type="InterPro" id="IPR056613">
    <property type="entry name" value="DUF7287"/>
</dbReference>
<dbReference type="Proteomes" id="UP000019483">
    <property type="component" value="Unassembled WGS sequence"/>
</dbReference>
<accession>W9DPK9</accession>
<keyword evidence="1" id="KW-1133">Transmembrane helix</keyword>
<dbReference type="AlphaFoldDB" id="W9DPK9"/>
<organism evidence="2 3">
    <name type="scientific">Methanolobus tindarius DSM 2278</name>
    <dbReference type="NCBI Taxonomy" id="1090322"/>
    <lineage>
        <taxon>Archaea</taxon>
        <taxon>Methanobacteriati</taxon>
        <taxon>Methanobacteriota</taxon>
        <taxon>Stenosarchaea group</taxon>
        <taxon>Methanomicrobia</taxon>
        <taxon>Methanosarcinales</taxon>
        <taxon>Methanosarcinaceae</taxon>
        <taxon>Methanolobus</taxon>
    </lineage>
</organism>
<feature type="transmembrane region" description="Helical" evidence="1">
    <location>
        <begin position="7"/>
        <end position="29"/>
    </location>
</feature>
<dbReference type="EMBL" id="AZAJ01000001">
    <property type="protein sequence ID" value="ETA68279.1"/>
    <property type="molecule type" value="Genomic_DNA"/>
</dbReference>
<comment type="caution">
    <text evidence="2">The sequence shown here is derived from an EMBL/GenBank/DDBJ whole genome shotgun (WGS) entry which is preliminary data.</text>
</comment>
<keyword evidence="1" id="KW-0812">Transmembrane</keyword>
<protein>
    <submittedName>
        <fullName evidence="2">Uncharacterized protein</fullName>
    </submittedName>
</protein>
<name>W9DPK9_METTI</name>
<gene>
    <name evidence="2" type="ORF">MettiDRAFT_1737</name>
</gene>
<proteinExistence type="predicted"/>
<evidence type="ECO:0000313" key="3">
    <source>
        <dbReference type="Proteomes" id="UP000019483"/>
    </source>
</evidence>
<keyword evidence="3" id="KW-1185">Reference proteome</keyword>
<evidence type="ECO:0000313" key="2">
    <source>
        <dbReference type="EMBL" id="ETA68279.1"/>
    </source>
</evidence>
<evidence type="ECO:0000256" key="1">
    <source>
        <dbReference type="SAM" id="Phobius"/>
    </source>
</evidence>
<sequence>MDNKGQIAVDFLLGISLFLIALTFTVQFIPGMFMSGSAGESSLDYTAYRTATVLVEDTGWWANSTSSGTDWEEHPANIMRIGLAVDDDPSSKLTNSPNIISRNKTLQMMNVDDTTFIEMMGLYNNVDDTPFHYGYNISFIQDGNILILNNTSIIRGQIIPEYQESTKITRIVLMEKSSIASFHGDDLTSETANTATINITGPFTENITIQISDLNLTGSSTFLNASLDGTILKQPSNYTVCKMNGWEKASFNGTLSSDDVLSFNFDKELFSSSSEYRLDLEFRNVTLPTPGPPFTNYNDENSTHYEPAYLVVEVWE</sequence>
<dbReference type="STRING" id="1090322.MettiDRAFT_1737"/>
<keyword evidence="1" id="KW-0472">Membrane</keyword>
<reference evidence="2 3" key="1">
    <citation type="submission" date="2013-08" db="EMBL/GenBank/DDBJ databases">
        <authorList>
            <consortium name="DOE Joint Genome Institute"/>
            <person name="Eisen J."/>
            <person name="Huntemann M."/>
            <person name="Han J."/>
            <person name="Chen A."/>
            <person name="Kyrpides N."/>
            <person name="Mavromatis K."/>
            <person name="Markowitz V."/>
            <person name="Palaniappan K."/>
            <person name="Ivanova N."/>
            <person name="Schaumberg A."/>
            <person name="Pati A."/>
            <person name="Liolios K."/>
            <person name="Nordberg H.P."/>
            <person name="Cantor M.N."/>
            <person name="Hua S.X."/>
            <person name="Woyke T."/>
        </authorList>
    </citation>
    <scope>NUCLEOTIDE SEQUENCE [LARGE SCALE GENOMIC DNA]</scope>
    <source>
        <strain evidence="2 3">DSM 2278</strain>
    </source>
</reference>